<dbReference type="Proteomes" id="UP001498398">
    <property type="component" value="Unassembled WGS sequence"/>
</dbReference>
<feature type="compositionally biased region" description="Polar residues" evidence="1">
    <location>
        <begin position="66"/>
        <end position="104"/>
    </location>
</feature>
<dbReference type="EMBL" id="JBANRG010000018">
    <property type="protein sequence ID" value="KAK7458113.1"/>
    <property type="molecule type" value="Genomic_DNA"/>
</dbReference>
<proteinExistence type="predicted"/>
<feature type="compositionally biased region" description="Pro residues" evidence="1">
    <location>
        <begin position="41"/>
        <end position="61"/>
    </location>
</feature>
<dbReference type="PANTHER" id="PTHR31681:SF3">
    <property type="entry name" value="OS04G0690100 PROTEIN"/>
    <property type="match status" value="1"/>
</dbReference>
<evidence type="ECO:0000313" key="4">
    <source>
        <dbReference type="EMBL" id="KAK7458113.1"/>
    </source>
</evidence>
<dbReference type="Pfam" id="PF00644">
    <property type="entry name" value="PARP"/>
    <property type="match status" value="1"/>
</dbReference>
<keyword evidence="5" id="KW-1185">Reference proteome</keyword>
<organism evidence="4 5">
    <name type="scientific">Marasmiellus scandens</name>
    <dbReference type="NCBI Taxonomy" id="2682957"/>
    <lineage>
        <taxon>Eukaryota</taxon>
        <taxon>Fungi</taxon>
        <taxon>Dikarya</taxon>
        <taxon>Basidiomycota</taxon>
        <taxon>Agaricomycotina</taxon>
        <taxon>Agaricomycetes</taxon>
        <taxon>Agaricomycetidae</taxon>
        <taxon>Agaricales</taxon>
        <taxon>Marasmiineae</taxon>
        <taxon>Omphalotaceae</taxon>
        <taxon>Marasmiellus</taxon>
    </lineage>
</organism>
<evidence type="ECO:0000259" key="3">
    <source>
        <dbReference type="Pfam" id="PF00644"/>
    </source>
</evidence>
<feature type="signal peptide" evidence="2">
    <location>
        <begin position="1"/>
        <end position="16"/>
    </location>
</feature>
<accession>A0ABR1JI33</accession>
<dbReference type="PANTHER" id="PTHR31681">
    <property type="entry name" value="C2H2-LIKE ZINC FINGER PROTEIN"/>
    <property type="match status" value="1"/>
</dbReference>
<name>A0ABR1JI33_9AGAR</name>
<dbReference type="Gene3D" id="3.90.228.10">
    <property type="match status" value="1"/>
</dbReference>
<evidence type="ECO:0000256" key="2">
    <source>
        <dbReference type="SAM" id="SignalP"/>
    </source>
</evidence>
<dbReference type="SUPFAM" id="SSF56399">
    <property type="entry name" value="ADP-ribosylation"/>
    <property type="match status" value="1"/>
</dbReference>
<reference evidence="4 5" key="1">
    <citation type="submission" date="2024-01" db="EMBL/GenBank/DDBJ databases">
        <title>A draft genome for the cacao thread blight pathogen Marasmiellus scandens.</title>
        <authorList>
            <person name="Baruah I.K."/>
            <person name="Leung J."/>
            <person name="Bukari Y."/>
            <person name="Amoako-Attah I."/>
            <person name="Meinhardt L.W."/>
            <person name="Bailey B.A."/>
            <person name="Cohen S.P."/>
        </authorList>
    </citation>
    <scope>NUCLEOTIDE SEQUENCE [LARGE SCALE GENOMIC DNA]</scope>
    <source>
        <strain evidence="4 5">GH-19</strain>
    </source>
</reference>
<gene>
    <name evidence="4" type="ORF">VKT23_010021</name>
</gene>
<feature type="region of interest" description="Disordered" evidence="1">
    <location>
        <begin position="27"/>
        <end position="104"/>
    </location>
</feature>
<protein>
    <recommendedName>
        <fullName evidence="3">PARP catalytic domain-containing protein</fullName>
    </recommendedName>
</protein>
<feature type="chain" id="PRO_5045987154" description="PARP catalytic domain-containing protein" evidence="2">
    <location>
        <begin position="17"/>
        <end position="471"/>
    </location>
</feature>
<sequence length="471" mass="50118">MSAVATVASGLPLALSLLHTVANQYPGLTKSQPTTTTTTIPPAPPPPPPPPPPVSVPPSAPPQASLAAQTLGNQSVPQTSSTISGQVNASNGTLPLKTPSATSSTTLCESCHMKPKYFDGTKTHPYCSKTCARIGTKTLKFSSNNNSRGNSVSANPANCDFCHIRPKYSGHSFCSKTCARNAGTGSLSQSNPGTKALCHAPGCQMPAHINSDGTSAEYCSLSHKTFAETICLMCLQSPKLANSHFCSQNCEDEAEKKGPMILEVPASHVTFKSVADQFKASWRHPGSHCPVVKRVYKILAPKAQLDAYNAYRTAVEARGHFASAGRSAGNENRRWHGTRRECLLGDKGQTQFCSSQTCSLCCIVRTSFDLSLFGKKTGWGRFGRGIYTSSTSSKSNDYSSNDCKSPLKAMLLNKVVVGKGCKLTYDNVALTSPPPGYDSVLAEKGTSISLTFNLIGHANVLLDFAYTFSKF</sequence>
<evidence type="ECO:0000313" key="5">
    <source>
        <dbReference type="Proteomes" id="UP001498398"/>
    </source>
</evidence>
<dbReference type="InterPro" id="IPR012317">
    <property type="entry name" value="Poly(ADP-ribose)pol_cat_dom"/>
</dbReference>
<evidence type="ECO:0000256" key="1">
    <source>
        <dbReference type="SAM" id="MobiDB-lite"/>
    </source>
</evidence>
<feature type="domain" description="PARP catalytic" evidence="3">
    <location>
        <begin position="328"/>
        <end position="445"/>
    </location>
</feature>
<keyword evidence="2" id="KW-0732">Signal</keyword>
<comment type="caution">
    <text evidence="4">The sequence shown here is derived from an EMBL/GenBank/DDBJ whole genome shotgun (WGS) entry which is preliminary data.</text>
</comment>